<dbReference type="SMART" id="SM00408">
    <property type="entry name" value="IGc2"/>
    <property type="match status" value="2"/>
</dbReference>
<keyword evidence="4" id="KW-0393">Immunoglobulin domain</keyword>
<accession>A0A8C9U130</accession>
<evidence type="ECO:0000313" key="6">
    <source>
        <dbReference type="Ensembl" id="ENSSFOP00015059764.1"/>
    </source>
</evidence>
<dbReference type="InterPro" id="IPR013098">
    <property type="entry name" value="Ig_I-set"/>
</dbReference>
<feature type="domain" description="Ig-like" evidence="5">
    <location>
        <begin position="211"/>
        <end position="287"/>
    </location>
</feature>
<dbReference type="PROSITE" id="PS50835">
    <property type="entry name" value="IG_LIKE"/>
    <property type="match status" value="2"/>
</dbReference>
<dbReference type="InterPro" id="IPR036179">
    <property type="entry name" value="Ig-like_dom_sf"/>
</dbReference>
<dbReference type="Gene3D" id="2.60.40.10">
    <property type="entry name" value="Immunoglobulins"/>
    <property type="match status" value="3"/>
</dbReference>
<dbReference type="InterPro" id="IPR013783">
    <property type="entry name" value="Ig-like_fold"/>
</dbReference>
<dbReference type="SMART" id="SM00409">
    <property type="entry name" value="IG"/>
    <property type="match status" value="3"/>
</dbReference>
<dbReference type="InterPro" id="IPR013106">
    <property type="entry name" value="Ig_V-set"/>
</dbReference>
<evidence type="ECO:0000256" key="3">
    <source>
        <dbReference type="ARBA" id="ARBA00023180"/>
    </source>
</evidence>
<reference evidence="6" key="3">
    <citation type="submission" date="2025-09" db="UniProtKB">
        <authorList>
            <consortium name="Ensembl"/>
        </authorList>
    </citation>
    <scope>IDENTIFICATION</scope>
</reference>
<dbReference type="Ensembl" id="ENSSFOT00015040916.1">
    <property type="protein sequence ID" value="ENSSFOP00015059764.1"/>
    <property type="gene ID" value="ENSSFOG00015028039.1"/>
</dbReference>
<reference evidence="6 7" key="1">
    <citation type="submission" date="2019-04" db="EMBL/GenBank/DDBJ databases">
        <authorList>
            <consortium name="Wellcome Sanger Institute Data Sharing"/>
        </authorList>
    </citation>
    <scope>NUCLEOTIDE SEQUENCE [LARGE SCALE GENOMIC DNA]</scope>
</reference>
<keyword evidence="3" id="KW-0325">Glycoprotein</keyword>
<dbReference type="InterPro" id="IPR003599">
    <property type="entry name" value="Ig_sub"/>
</dbReference>
<dbReference type="GeneTree" id="ENSGT01100000263479"/>
<keyword evidence="7" id="KW-1185">Reference proteome</keyword>
<dbReference type="Pfam" id="PF07686">
    <property type="entry name" value="V-set"/>
    <property type="match status" value="1"/>
</dbReference>
<dbReference type="InterPro" id="IPR052598">
    <property type="entry name" value="IgSF_CEA-related"/>
</dbReference>
<keyword evidence="2" id="KW-1015">Disulfide bond</keyword>
<organism evidence="6 7">
    <name type="scientific">Scleropages formosus</name>
    <name type="common">Asian bonytongue</name>
    <name type="synonym">Osteoglossum formosum</name>
    <dbReference type="NCBI Taxonomy" id="113540"/>
    <lineage>
        <taxon>Eukaryota</taxon>
        <taxon>Metazoa</taxon>
        <taxon>Chordata</taxon>
        <taxon>Craniata</taxon>
        <taxon>Vertebrata</taxon>
        <taxon>Euteleostomi</taxon>
        <taxon>Actinopterygii</taxon>
        <taxon>Neopterygii</taxon>
        <taxon>Teleostei</taxon>
        <taxon>Osteoglossocephala</taxon>
        <taxon>Osteoglossomorpha</taxon>
        <taxon>Osteoglossiformes</taxon>
        <taxon>Osteoglossidae</taxon>
        <taxon>Scleropages</taxon>
    </lineage>
</organism>
<dbReference type="Proteomes" id="UP000694397">
    <property type="component" value="Chromosome 18"/>
</dbReference>
<name>A0A8C9U130_SCLFO</name>
<evidence type="ECO:0000259" key="5">
    <source>
        <dbReference type="PROSITE" id="PS50835"/>
    </source>
</evidence>
<dbReference type="AlphaFoldDB" id="A0A8C9U130"/>
<evidence type="ECO:0000313" key="7">
    <source>
        <dbReference type="Proteomes" id="UP000694397"/>
    </source>
</evidence>
<proteinExistence type="predicted"/>
<evidence type="ECO:0000256" key="2">
    <source>
        <dbReference type="ARBA" id="ARBA00023157"/>
    </source>
</evidence>
<dbReference type="InterPro" id="IPR007110">
    <property type="entry name" value="Ig-like_dom"/>
</dbReference>
<evidence type="ECO:0000256" key="4">
    <source>
        <dbReference type="ARBA" id="ARBA00023319"/>
    </source>
</evidence>
<sequence>VMIYYGISRCGFDVTVDVRPPAGTVGGSVLFAVSINPPPGSLQFVSWNFGGTNIVLYLSGINTTNPTYTGRIVFNPSTGSLELKNLTVKDTGKYTVSIQLTGTLDQPQKSVDLTVYEPVSNVAVRANATDLVEFNDTVSVKCFANGSSLTFQWLNGSSHITVSERVQLSDNNQTLTISNILRSDGRSISCNVSNIISSNMSTPLILNIIGPDNTSVIVTPKDQFYSSGSNIFLFCSAQSSPDAQFQWHFNGAKLDKVGKELKLENIQQNQSGNYSCWAHNTVTLRYQCSLCGGGKISGFQPNRIRKRHMAPFRETRHTPMQITPCSVQASCFKVLHDFSNWQQLAFIILLCQ</sequence>
<feature type="domain" description="Ig-like" evidence="5">
    <location>
        <begin position="118"/>
        <end position="201"/>
    </location>
</feature>
<keyword evidence="1" id="KW-0732">Signal</keyword>
<dbReference type="InterPro" id="IPR003598">
    <property type="entry name" value="Ig_sub2"/>
</dbReference>
<reference evidence="6" key="2">
    <citation type="submission" date="2025-08" db="UniProtKB">
        <authorList>
            <consortium name="Ensembl"/>
        </authorList>
    </citation>
    <scope>IDENTIFICATION</scope>
</reference>
<dbReference type="PANTHER" id="PTHR44337">
    <property type="entry name" value="CARCINOEMBRYONIC ANTIGEN-RELATED CELL ADHESION MOLECULE 8"/>
    <property type="match status" value="1"/>
</dbReference>
<dbReference type="PANTHER" id="PTHR44337:SF20">
    <property type="entry name" value="CARCINOEMBRYONIC ANTIGEN-RELATED CELL ADHESION MOLECULE 5-RELATED"/>
    <property type="match status" value="1"/>
</dbReference>
<dbReference type="Pfam" id="PF07679">
    <property type="entry name" value="I-set"/>
    <property type="match status" value="1"/>
</dbReference>
<dbReference type="Pfam" id="PF13927">
    <property type="entry name" value="Ig_3"/>
    <property type="match status" value="1"/>
</dbReference>
<evidence type="ECO:0000256" key="1">
    <source>
        <dbReference type="ARBA" id="ARBA00022729"/>
    </source>
</evidence>
<protein>
    <recommendedName>
        <fullName evidence="5">Ig-like domain-containing protein</fullName>
    </recommendedName>
</protein>
<dbReference type="SUPFAM" id="SSF48726">
    <property type="entry name" value="Immunoglobulin"/>
    <property type="match status" value="3"/>
</dbReference>